<dbReference type="InterPro" id="IPR050217">
    <property type="entry name" value="Peroxiredoxin"/>
</dbReference>
<dbReference type="InterPro" id="IPR000866">
    <property type="entry name" value="AhpC/TSA"/>
</dbReference>
<dbReference type="PROSITE" id="PS51352">
    <property type="entry name" value="THIOREDOXIN_2"/>
    <property type="match status" value="1"/>
</dbReference>
<dbReference type="InterPro" id="IPR036249">
    <property type="entry name" value="Thioredoxin-like_sf"/>
</dbReference>
<reference evidence="6 7" key="1">
    <citation type="submission" date="2024-09" db="EMBL/GenBank/DDBJ databases">
        <authorList>
            <person name="Sun Q."/>
            <person name="Mori K."/>
        </authorList>
    </citation>
    <scope>NUCLEOTIDE SEQUENCE [LARGE SCALE GENOMIC DNA]</scope>
    <source>
        <strain evidence="6 7">KCTC 23076</strain>
    </source>
</reference>
<sequence length="152" mass="16639">MHPPIGTRAPDFDLSSQYGETIQLSGYRGRAVALVFFPLAFSGACTTELRELRDNLGLFAVAGVELVGISVDSKASLRAWGEQERFGVRLLADFWPHGAVARRYGVFLEDRGYAARGTFLIDGSGIVRDSFVFPPGEGRPLSRYRAALDGLR</sequence>
<dbReference type="PANTHER" id="PTHR10681">
    <property type="entry name" value="THIOREDOXIN PEROXIDASE"/>
    <property type="match status" value="1"/>
</dbReference>
<dbReference type="RefSeq" id="WP_386667747.1">
    <property type="nucleotide sequence ID" value="NZ_JBHLTG010000002.1"/>
</dbReference>
<evidence type="ECO:0000256" key="1">
    <source>
        <dbReference type="ARBA" id="ARBA00009796"/>
    </source>
</evidence>
<comment type="caution">
    <text evidence="6">The sequence shown here is derived from an EMBL/GenBank/DDBJ whole genome shotgun (WGS) entry which is preliminary data.</text>
</comment>
<comment type="similarity">
    <text evidence="1">Belongs to the peroxiredoxin family. AhpC/Prx1 subfamily.</text>
</comment>
<gene>
    <name evidence="6" type="ORF">ACFFGH_09895</name>
</gene>
<dbReference type="Proteomes" id="UP001589896">
    <property type="component" value="Unassembled WGS sequence"/>
</dbReference>
<dbReference type="Gene3D" id="3.40.30.10">
    <property type="entry name" value="Glutaredoxin"/>
    <property type="match status" value="1"/>
</dbReference>
<dbReference type="SUPFAM" id="SSF52833">
    <property type="entry name" value="Thioredoxin-like"/>
    <property type="match status" value="1"/>
</dbReference>
<keyword evidence="2" id="KW-0560">Oxidoreductase</keyword>
<comment type="function">
    <text evidence="4">Thiol-specific peroxidase that catalyzes the reduction of hydrogen peroxide and organic hydroperoxides to water and alcohols, respectively. Plays a role in cell protection against oxidative stress by detoxifying peroxides.</text>
</comment>
<protein>
    <recommendedName>
        <fullName evidence="3">Thioredoxin peroxidase</fullName>
    </recommendedName>
</protein>
<keyword evidence="7" id="KW-1185">Reference proteome</keyword>
<feature type="domain" description="Thioredoxin" evidence="5">
    <location>
        <begin position="3"/>
        <end position="152"/>
    </location>
</feature>
<dbReference type="EMBL" id="JBHLTG010000002">
    <property type="protein sequence ID" value="MFC0678150.1"/>
    <property type="molecule type" value="Genomic_DNA"/>
</dbReference>
<proteinExistence type="inferred from homology"/>
<dbReference type="InterPro" id="IPR024706">
    <property type="entry name" value="Peroxiredoxin_AhpC-typ"/>
</dbReference>
<name>A0ABV6RME7_9GAMM</name>
<evidence type="ECO:0000256" key="3">
    <source>
        <dbReference type="ARBA" id="ARBA00032824"/>
    </source>
</evidence>
<dbReference type="Pfam" id="PF00578">
    <property type="entry name" value="AhpC-TSA"/>
    <property type="match status" value="1"/>
</dbReference>
<dbReference type="PANTHER" id="PTHR10681:SF128">
    <property type="entry name" value="THIOREDOXIN-DEPENDENT PEROXIDE REDUCTASE, MITOCHONDRIAL"/>
    <property type="match status" value="1"/>
</dbReference>
<accession>A0ABV6RME7</accession>
<dbReference type="PIRSF" id="PIRSF000239">
    <property type="entry name" value="AHPC"/>
    <property type="match status" value="1"/>
</dbReference>
<evidence type="ECO:0000259" key="5">
    <source>
        <dbReference type="PROSITE" id="PS51352"/>
    </source>
</evidence>
<evidence type="ECO:0000313" key="6">
    <source>
        <dbReference type="EMBL" id="MFC0678150.1"/>
    </source>
</evidence>
<evidence type="ECO:0000313" key="7">
    <source>
        <dbReference type="Proteomes" id="UP001589896"/>
    </source>
</evidence>
<dbReference type="InterPro" id="IPR013766">
    <property type="entry name" value="Thioredoxin_domain"/>
</dbReference>
<evidence type="ECO:0000256" key="2">
    <source>
        <dbReference type="ARBA" id="ARBA00023002"/>
    </source>
</evidence>
<dbReference type="CDD" id="cd03018">
    <property type="entry name" value="PRX_AhpE_like"/>
    <property type="match status" value="1"/>
</dbReference>
<evidence type="ECO:0000256" key="4">
    <source>
        <dbReference type="ARBA" id="ARBA00037420"/>
    </source>
</evidence>
<organism evidence="6 7">
    <name type="scientific">Lysobacter korlensis</name>
    <dbReference type="NCBI Taxonomy" id="553636"/>
    <lineage>
        <taxon>Bacteria</taxon>
        <taxon>Pseudomonadati</taxon>
        <taxon>Pseudomonadota</taxon>
        <taxon>Gammaproteobacteria</taxon>
        <taxon>Lysobacterales</taxon>
        <taxon>Lysobacteraceae</taxon>
        <taxon>Lysobacter</taxon>
    </lineage>
</organism>